<dbReference type="PANTHER" id="PTHR31025">
    <property type="entry name" value="SI:CH211-196P9.1-RELATED"/>
    <property type="match status" value="1"/>
</dbReference>
<organism evidence="1 2">
    <name type="scientific">Cyprinus carpio carpio</name>
    <dbReference type="NCBI Taxonomy" id="630221"/>
    <lineage>
        <taxon>Eukaryota</taxon>
        <taxon>Metazoa</taxon>
        <taxon>Chordata</taxon>
        <taxon>Craniata</taxon>
        <taxon>Vertebrata</taxon>
        <taxon>Euteleostomi</taxon>
        <taxon>Actinopterygii</taxon>
        <taxon>Neopterygii</taxon>
        <taxon>Teleostei</taxon>
        <taxon>Ostariophysi</taxon>
        <taxon>Cypriniformes</taxon>
        <taxon>Cyprinidae</taxon>
        <taxon>Cyprininae</taxon>
        <taxon>Cyprinus</taxon>
    </lineage>
</organism>
<dbReference type="GeneTree" id="ENSGT00950000182912"/>
<protein>
    <submittedName>
        <fullName evidence="1">Uncharacterized protein</fullName>
    </submittedName>
</protein>
<dbReference type="AlphaFoldDB" id="A0A9J8BKM6"/>
<reference evidence="1" key="2">
    <citation type="submission" date="2025-09" db="UniProtKB">
        <authorList>
            <consortium name="Ensembl"/>
        </authorList>
    </citation>
    <scope>IDENTIFICATION</scope>
</reference>
<name>A0A9J8BKM6_CYPCA</name>
<evidence type="ECO:0000313" key="1">
    <source>
        <dbReference type="Ensembl" id="ENSCCRP00000158484.1"/>
    </source>
</evidence>
<dbReference type="Proteomes" id="UP001108240">
    <property type="component" value="Unplaced"/>
</dbReference>
<dbReference type="PANTHER" id="PTHR31025:SF27">
    <property type="entry name" value="SI:CH211-193K19.2-RELATED"/>
    <property type="match status" value="1"/>
</dbReference>
<keyword evidence="2" id="KW-1185">Reference proteome</keyword>
<evidence type="ECO:0000313" key="2">
    <source>
        <dbReference type="Proteomes" id="UP001108240"/>
    </source>
</evidence>
<dbReference type="OMA" id="MRCEINF"/>
<sequence>MRCEINFLPDNPVGETDYSLQKEKDALQEEMKKKHFSMAVVDSRMDLTFSLRRKEIVDEEPLVADVLKHWPALFLEGQVCAEFYRITQNHLKSTFLSSLDEYASKMMMLYRSRGGAYVDEMKTLLDQLDQASDVLAQRKATALKGLPLLMREKSGNFLKSCLDTDPENTYTKGMKMGILTVIEDDVATIHSNPNVRCLSVVLEEQFVLDNVQNLHTAVALLFGLIYALNISYPKELKYTFETIQKVFIGLDPQCSARVQSFKNKLLKFK</sequence>
<dbReference type="Ensembl" id="ENSCCRT00000141627.1">
    <property type="protein sequence ID" value="ENSCCRP00000158484.1"/>
    <property type="gene ID" value="ENSCCRG00000053348.1"/>
</dbReference>
<accession>A0A9J8BKM6</accession>
<reference evidence="1" key="1">
    <citation type="submission" date="2025-08" db="UniProtKB">
        <authorList>
            <consortium name="Ensembl"/>
        </authorList>
    </citation>
    <scope>IDENTIFICATION</scope>
</reference>
<proteinExistence type="predicted"/>